<keyword evidence="1" id="KW-0012">Acyltransferase</keyword>
<keyword evidence="2" id="KW-1185">Reference proteome</keyword>
<accession>A9WLQ9</accession>
<name>A9WLQ9_RENSM</name>
<evidence type="ECO:0000313" key="2">
    <source>
        <dbReference type="Proteomes" id="UP000002007"/>
    </source>
</evidence>
<keyword evidence="1" id="KW-0808">Transferase</keyword>
<evidence type="ECO:0000313" key="1">
    <source>
        <dbReference type="EMBL" id="ABY21839.1"/>
    </source>
</evidence>
<dbReference type="HOGENOM" id="CLU_3315902_0_0_11"/>
<reference evidence="2" key="1">
    <citation type="journal article" date="2008" name="J. Bacteriol.">
        <title>Genome sequence of the fish pathogen Renibacterium salmoninarum suggests reductive evolution away from an environmental Arthrobacter ancestor.</title>
        <authorList>
            <person name="Wiens G.D."/>
            <person name="Rockey D.D."/>
            <person name="Wu Z."/>
            <person name="Chang J."/>
            <person name="Levy R."/>
            <person name="Crane S."/>
            <person name="Chen D.S."/>
            <person name="Capri G.R."/>
            <person name="Burnett J.R."/>
            <person name="Sudheesh P.S."/>
            <person name="Schipma M.J."/>
            <person name="Burd H."/>
            <person name="Bhattacharyya A."/>
            <person name="Rhodes L.D."/>
            <person name="Kaul R."/>
            <person name="Strom M.S."/>
        </authorList>
    </citation>
    <scope>NUCLEOTIDE SEQUENCE [LARGE SCALE GENOMIC DNA]</scope>
    <source>
        <strain evidence="2">ATCC 33209 / DSM 20767 / JCM 11484 / NBRC 15589 / NCIMB 2235</strain>
    </source>
</reference>
<dbReference type="GO" id="GO:0004315">
    <property type="term" value="F:3-oxoacyl-[acyl-carrier-protein] synthase activity"/>
    <property type="evidence" value="ECO:0007669"/>
    <property type="project" value="UniProtKB-EC"/>
</dbReference>
<protein>
    <submittedName>
        <fullName evidence="1">3-oxoacyl-[acyl-carrier-protein] synthase III</fullName>
        <ecNumber evidence="1">2.3.1.41</ecNumber>
    </submittedName>
</protein>
<dbReference type="Proteomes" id="UP000002007">
    <property type="component" value="Chromosome"/>
</dbReference>
<gene>
    <name evidence="1" type="ordered locus">RSal33209_0083</name>
</gene>
<sequence length="39" mass="4257">MHPHVLAISGYRPPGVVFNEKLSAGIQVEARLDKAANRN</sequence>
<proteinExistence type="predicted"/>
<dbReference type="EMBL" id="CP000910">
    <property type="protein sequence ID" value="ABY21839.1"/>
    <property type="molecule type" value="Genomic_DNA"/>
</dbReference>
<dbReference type="AlphaFoldDB" id="A9WLQ9"/>
<organism evidence="1 2">
    <name type="scientific">Renibacterium salmoninarum (strain ATCC 33209 / DSM 20767 / JCM 11484 / NBRC 15589 / NCIMB 2235)</name>
    <dbReference type="NCBI Taxonomy" id="288705"/>
    <lineage>
        <taxon>Bacteria</taxon>
        <taxon>Bacillati</taxon>
        <taxon>Actinomycetota</taxon>
        <taxon>Actinomycetes</taxon>
        <taxon>Micrococcales</taxon>
        <taxon>Micrococcaceae</taxon>
        <taxon>Renibacterium</taxon>
    </lineage>
</organism>
<dbReference type="STRING" id="288705.RSal33209_0083"/>
<dbReference type="KEGG" id="rsa:RSal33209_0083"/>
<dbReference type="EC" id="2.3.1.41" evidence="1"/>